<dbReference type="AlphaFoldDB" id="A0A438MRE5"/>
<proteinExistence type="inferred from homology"/>
<organism evidence="3 4">
    <name type="scientific">Exophiala mesophila</name>
    <name type="common">Black yeast-like fungus</name>
    <dbReference type="NCBI Taxonomy" id="212818"/>
    <lineage>
        <taxon>Eukaryota</taxon>
        <taxon>Fungi</taxon>
        <taxon>Dikarya</taxon>
        <taxon>Ascomycota</taxon>
        <taxon>Pezizomycotina</taxon>
        <taxon>Eurotiomycetes</taxon>
        <taxon>Chaetothyriomycetidae</taxon>
        <taxon>Chaetothyriales</taxon>
        <taxon>Herpotrichiellaceae</taxon>
        <taxon>Exophiala</taxon>
    </lineage>
</organism>
<feature type="domain" description="AB hydrolase-1" evidence="2">
    <location>
        <begin position="64"/>
        <end position="150"/>
    </location>
</feature>
<dbReference type="SUPFAM" id="SSF53474">
    <property type="entry name" value="alpha/beta-Hydrolases"/>
    <property type="match status" value="1"/>
</dbReference>
<dbReference type="VEuPathDB" id="FungiDB:PV10_05814"/>
<dbReference type="Pfam" id="PF00561">
    <property type="entry name" value="Abhydrolase_1"/>
    <property type="match status" value="1"/>
</dbReference>
<dbReference type="EMBL" id="NAJM01000067">
    <property type="protein sequence ID" value="RVX66190.1"/>
    <property type="molecule type" value="Genomic_DNA"/>
</dbReference>
<dbReference type="Proteomes" id="UP000288859">
    <property type="component" value="Unassembled WGS sequence"/>
</dbReference>
<accession>A0A438MRE5</accession>
<dbReference type="InterPro" id="IPR008220">
    <property type="entry name" value="HAT_MetX-like"/>
</dbReference>
<dbReference type="OrthoDB" id="9972683at2759"/>
<dbReference type="InterPro" id="IPR000073">
    <property type="entry name" value="AB_hydrolase_1"/>
</dbReference>
<comment type="similarity">
    <text evidence="1">Belongs to the AB hydrolase superfamily. MetX family.</text>
</comment>
<protein>
    <recommendedName>
        <fullName evidence="2">AB hydrolase-1 domain-containing protein</fullName>
    </recommendedName>
</protein>
<reference evidence="3 4" key="1">
    <citation type="submission" date="2017-03" db="EMBL/GenBank/DDBJ databases">
        <title>Genomes of endolithic fungi from Antarctica.</title>
        <authorList>
            <person name="Coleine C."/>
            <person name="Masonjones S."/>
            <person name="Stajich J.E."/>
        </authorList>
    </citation>
    <scope>NUCLEOTIDE SEQUENCE [LARGE SCALE GENOMIC DNA]</scope>
    <source>
        <strain evidence="3 4">CCFEE 6314</strain>
    </source>
</reference>
<dbReference type="Gene3D" id="3.40.50.1820">
    <property type="entry name" value="alpha/beta hydrolase"/>
    <property type="match status" value="1"/>
</dbReference>
<gene>
    <name evidence="3" type="ORF">B0A52_10082</name>
</gene>
<evidence type="ECO:0000313" key="4">
    <source>
        <dbReference type="Proteomes" id="UP000288859"/>
    </source>
</evidence>
<name>A0A438MRE5_EXOME</name>
<dbReference type="PANTHER" id="PTHR32268">
    <property type="entry name" value="HOMOSERINE O-ACETYLTRANSFERASE"/>
    <property type="match status" value="1"/>
</dbReference>
<dbReference type="InterPro" id="IPR029058">
    <property type="entry name" value="AB_hydrolase_fold"/>
</dbReference>
<evidence type="ECO:0000259" key="2">
    <source>
        <dbReference type="Pfam" id="PF00561"/>
    </source>
</evidence>
<sequence>MPDGGGEYSIYDLGDFRLESGEVLPFAFLAYKTFGDPSSPVLIYPTWYGGKIADCAGIVGPENAAFDPARYFIVILALFGNGESISPSNTPALRDTFPAVTFRDNVTAQYQLLTQKLGVFHARAALSWSMGAAQAFQWAVQYPEFVDAIIPYAGAAKTSIHNNVFLEGVKSALIASRHGESNGIGKGQKFPRPGPWSEDERRVGLKAFGRTYAGWGFSQTFYRDKSYEKLGSSTPDGFLVDFWEAWALGKDPDNLLVMLQTWQLADVSAGPEFQGDFARAMQSIKAKTLVMPCVTDLYFPPEDSEIEVNAMSPGTGRLLVIPSTSGHFAAAPALQAHDWSFLHGSIWEFLQEVEARLVVG</sequence>
<evidence type="ECO:0000256" key="1">
    <source>
        <dbReference type="ARBA" id="ARBA00006886"/>
    </source>
</evidence>
<comment type="caution">
    <text evidence="3">The sequence shown here is derived from an EMBL/GenBank/DDBJ whole genome shotgun (WGS) entry which is preliminary data.</text>
</comment>
<dbReference type="PANTHER" id="PTHR32268:SF15">
    <property type="entry name" value="HOMOSERINE ACETYLTRANSFERASE FAMILY PROTEIN (AFU_ORTHOLOGUE AFUA_1G15350)"/>
    <property type="match status" value="1"/>
</dbReference>
<dbReference type="NCBIfam" id="NF005757">
    <property type="entry name" value="PRK07581.1"/>
    <property type="match status" value="1"/>
</dbReference>
<dbReference type="GO" id="GO:0016747">
    <property type="term" value="F:acyltransferase activity, transferring groups other than amino-acyl groups"/>
    <property type="evidence" value="ECO:0007669"/>
    <property type="project" value="InterPro"/>
</dbReference>
<evidence type="ECO:0000313" key="3">
    <source>
        <dbReference type="EMBL" id="RVX66190.1"/>
    </source>
</evidence>